<feature type="transmembrane region" description="Helical" evidence="1">
    <location>
        <begin position="20"/>
        <end position="41"/>
    </location>
</feature>
<keyword evidence="1" id="KW-0812">Transmembrane</keyword>
<keyword evidence="1" id="KW-1133">Transmembrane helix</keyword>
<reference evidence="2 3" key="1">
    <citation type="submission" date="2018-10" db="EMBL/GenBank/DDBJ databases">
        <title>Phylogenomics of Brevibacillus.</title>
        <authorList>
            <person name="Dunlap C."/>
        </authorList>
    </citation>
    <scope>NUCLEOTIDE SEQUENCE [LARGE SCALE GENOMIC DNA]</scope>
    <source>
        <strain evidence="2 3">JCM 12215</strain>
    </source>
</reference>
<sequence>MSMITQYLKRFWQEEDGVTIVEMVIIIAVILMAVIPALMALGEAEEARLQEITDKLSK</sequence>
<dbReference type="EMBL" id="RHHR01000041">
    <property type="protein sequence ID" value="RNB68807.1"/>
    <property type="molecule type" value="Genomic_DNA"/>
</dbReference>
<gene>
    <name evidence="2" type="ORF">EDM52_19745</name>
</gene>
<comment type="caution">
    <text evidence="2">The sequence shown here is derived from an EMBL/GenBank/DDBJ whole genome shotgun (WGS) entry which is preliminary data.</text>
</comment>
<keyword evidence="3" id="KW-1185">Reference proteome</keyword>
<dbReference type="AlphaFoldDB" id="A0A3M8C0C5"/>
<protein>
    <submittedName>
        <fullName evidence="2">Pilus assembly protein</fullName>
    </submittedName>
</protein>
<keyword evidence="1" id="KW-0472">Membrane</keyword>
<dbReference type="Proteomes" id="UP000282028">
    <property type="component" value="Unassembled WGS sequence"/>
</dbReference>
<evidence type="ECO:0000256" key="1">
    <source>
        <dbReference type="SAM" id="Phobius"/>
    </source>
</evidence>
<dbReference type="RefSeq" id="WP_122910669.1">
    <property type="nucleotide sequence ID" value="NZ_CBCSBE010000038.1"/>
</dbReference>
<evidence type="ECO:0000313" key="2">
    <source>
        <dbReference type="EMBL" id="RNB68807.1"/>
    </source>
</evidence>
<accession>A0A3M8C0C5</accession>
<organism evidence="2 3">
    <name type="scientific">Brevibacillus invocatus</name>
    <dbReference type="NCBI Taxonomy" id="173959"/>
    <lineage>
        <taxon>Bacteria</taxon>
        <taxon>Bacillati</taxon>
        <taxon>Bacillota</taxon>
        <taxon>Bacilli</taxon>
        <taxon>Bacillales</taxon>
        <taxon>Paenibacillaceae</taxon>
        <taxon>Brevibacillus</taxon>
    </lineage>
</organism>
<proteinExistence type="predicted"/>
<name>A0A3M8C0C5_9BACL</name>
<evidence type="ECO:0000313" key="3">
    <source>
        <dbReference type="Proteomes" id="UP000282028"/>
    </source>
</evidence>